<comment type="caution">
    <text evidence="2">The sequence shown here is derived from an EMBL/GenBank/DDBJ whole genome shotgun (WGS) entry which is preliminary data.</text>
</comment>
<feature type="transmembrane region" description="Helical" evidence="1">
    <location>
        <begin position="12"/>
        <end position="31"/>
    </location>
</feature>
<feature type="transmembrane region" description="Helical" evidence="1">
    <location>
        <begin position="71"/>
        <end position="92"/>
    </location>
</feature>
<keyword evidence="3" id="KW-1185">Reference proteome</keyword>
<name>A0A5M6D4T0_9BACT</name>
<dbReference type="Proteomes" id="UP000323426">
    <property type="component" value="Unassembled WGS sequence"/>
</dbReference>
<protein>
    <submittedName>
        <fullName evidence="2">Uncharacterized protein</fullName>
    </submittedName>
</protein>
<dbReference type="EMBL" id="VWSF01000017">
    <property type="protein sequence ID" value="KAA5542491.1"/>
    <property type="molecule type" value="Genomic_DNA"/>
</dbReference>
<evidence type="ECO:0000256" key="1">
    <source>
        <dbReference type="SAM" id="Phobius"/>
    </source>
</evidence>
<feature type="transmembrane region" description="Helical" evidence="1">
    <location>
        <begin position="37"/>
        <end position="59"/>
    </location>
</feature>
<keyword evidence="1" id="KW-1133">Transmembrane helix</keyword>
<reference evidence="2 3" key="1">
    <citation type="submission" date="2019-09" db="EMBL/GenBank/DDBJ databases">
        <title>Genome sequence and assembly of Adhaeribacter sp.</title>
        <authorList>
            <person name="Chhetri G."/>
        </authorList>
    </citation>
    <scope>NUCLEOTIDE SEQUENCE [LARGE SCALE GENOMIC DNA]</scope>
    <source>
        <strain evidence="2 3">DK36</strain>
    </source>
</reference>
<sequence length="138" mass="14908">MKILFSKWTQIAALLLMAGALAWALKLGVIISTNGRIINTGAAAFFMRAGLLLLAIGSTGIGYRFSFKGPLLLRIIAILLSPVVVFGSIMLLGMLTNPLFKDTGVWYAQEEGPIGVAVVVYLIIGYVLYRSYKPLTAQ</sequence>
<dbReference type="RefSeq" id="WP_150090805.1">
    <property type="nucleotide sequence ID" value="NZ_VWSF01000017.1"/>
</dbReference>
<gene>
    <name evidence="2" type="ORF">F0145_18750</name>
</gene>
<accession>A0A5M6D4T0</accession>
<dbReference type="AlphaFoldDB" id="A0A5M6D4T0"/>
<keyword evidence="1" id="KW-0812">Transmembrane</keyword>
<proteinExistence type="predicted"/>
<keyword evidence="1" id="KW-0472">Membrane</keyword>
<organism evidence="2 3">
    <name type="scientific">Adhaeribacter rhizoryzae</name>
    <dbReference type="NCBI Taxonomy" id="2607907"/>
    <lineage>
        <taxon>Bacteria</taxon>
        <taxon>Pseudomonadati</taxon>
        <taxon>Bacteroidota</taxon>
        <taxon>Cytophagia</taxon>
        <taxon>Cytophagales</taxon>
        <taxon>Hymenobacteraceae</taxon>
        <taxon>Adhaeribacter</taxon>
    </lineage>
</organism>
<evidence type="ECO:0000313" key="3">
    <source>
        <dbReference type="Proteomes" id="UP000323426"/>
    </source>
</evidence>
<evidence type="ECO:0000313" key="2">
    <source>
        <dbReference type="EMBL" id="KAA5542491.1"/>
    </source>
</evidence>
<feature type="transmembrane region" description="Helical" evidence="1">
    <location>
        <begin position="112"/>
        <end position="129"/>
    </location>
</feature>